<evidence type="ECO:0000256" key="2">
    <source>
        <dbReference type="ARBA" id="ARBA00022448"/>
    </source>
</evidence>
<feature type="transmembrane region" description="Helical" evidence="11">
    <location>
        <begin position="449"/>
        <end position="470"/>
    </location>
</feature>
<gene>
    <name evidence="13" type="ORF">TCHU04912_LOCUS9425</name>
</gene>
<dbReference type="Gene3D" id="3.40.190.10">
    <property type="entry name" value="Periplasmic binding protein-like II"/>
    <property type="match status" value="1"/>
</dbReference>
<evidence type="ECO:0000256" key="5">
    <source>
        <dbReference type="ARBA" id="ARBA00023065"/>
    </source>
</evidence>
<evidence type="ECO:0000256" key="9">
    <source>
        <dbReference type="ARBA" id="ARBA00023286"/>
    </source>
</evidence>
<feature type="transmembrane region" description="Helical" evidence="11">
    <location>
        <begin position="267"/>
        <end position="285"/>
    </location>
</feature>
<evidence type="ECO:0000256" key="3">
    <source>
        <dbReference type="ARBA" id="ARBA00022692"/>
    </source>
</evidence>
<evidence type="ECO:0000313" key="13">
    <source>
        <dbReference type="EMBL" id="CAD9207189.1"/>
    </source>
</evidence>
<feature type="transmembrane region" description="Helical" evidence="11">
    <location>
        <begin position="203"/>
        <end position="222"/>
    </location>
</feature>
<dbReference type="AlphaFoldDB" id="A0A7S1SRY3"/>
<sequence length="561" mass="61028">MYHMVAGSRSRGVAACSYSCLHKAELLLLVVLLFASSGFINAVVSTTNKHTTVDYCQIFNVTAQGEDNSTFSAGDVLRGRHLRTAFTHWSPFLVVDDNGVLVGGHDLELLDEIARRAGFTYSRDVIVKWENESTWDDALLRAAKQYDLMGQWWIDTSQRRTKGVVIGKHIVDISQIMVTRKETGNSKSLAQSLTTVLAPFSPMLWATILLLILASSLFMWFLERGINFIDFPSSHPWYLSMIHSAYLGFSSLTGAAYHSPQTGMGKLFAVGFSFVILITVGAYTANLANYLVAQSNAKAVYNGLDDVLRANKVCCVLEGSTIGLGEEYAKLQKFEVYDVTEMYTALMDGHCVAGVAGLAELQLMMARGEAGCELELVGQFMTRAGGGFATSMENCKPMLAAVLDTVYVTLEEEGFVQKLWSNYTKGSDACAAANSATSAATTGMGVADFGGVIILVAMFMAVTLIGGLFFRNKLWRVRSKVGHAREMVKYTSRLMTVSVPRRWSTLSKVTRLTPKASAHDATGRLSISSSSEGGAIQVQAFSTEQDEEARGVVNAAAWSDA</sequence>
<evidence type="ECO:0000256" key="4">
    <source>
        <dbReference type="ARBA" id="ARBA00022989"/>
    </source>
</evidence>
<keyword evidence="4 11" id="KW-1133">Transmembrane helix</keyword>
<keyword evidence="9" id="KW-1071">Ligand-gated ion channel</keyword>
<organism evidence="13">
    <name type="scientific">Tetraselmis chuii</name>
    <dbReference type="NCBI Taxonomy" id="63592"/>
    <lineage>
        <taxon>Eukaryota</taxon>
        <taxon>Viridiplantae</taxon>
        <taxon>Chlorophyta</taxon>
        <taxon>core chlorophytes</taxon>
        <taxon>Chlorodendrophyceae</taxon>
        <taxon>Chlorodendrales</taxon>
        <taxon>Chlorodendraceae</taxon>
        <taxon>Tetraselmis</taxon>
    </lineage>
</organism>
<dbReference type="SUPFAM" id="SSF81324">
    <property type="entry name" value="Voltage-gated potassium channels"/>
    <property type="match status" value="1"/>
</dbReference>
<reference evidence="13" key="1">
    <citation type="submission" date="2021-01" db="EMBL/GenBank/DDBJ databases">
        <authorList>
            <person name="Corre E."/>
            <person name="Pelletier E."/>
            <person name="Niang G."/>
            <person name="Scheremetjew M."/>
            <person name="Finn R."/>
            <person name="Kale V."/>
            <person name="Holt S."/>
            <person name="Cochrane G."/>
            <person name="Meng A."/>
            <person name="Brown T."/>
            <person name="Cohen L."/>
        </authorList>
    </citation>
    <scope>NUCLEOTIDE SEQUENCE</scope>
    <source>
        <strain evidence="13">PLY429</strain>
    </source>
</reference>
<keyword evidence="8" id="KW-0325">Glycoprotein</keyword>
<dbReference type="InterPro" id="IPR015683">
    <property type="entry name" value="Ionotropic_Glu_rcpt"/>
</dbReference>
<evidence type="ECO:0000256" key="8">
    <source>
        <dbReference type="ARBA" id="ARBA00023180"/>
    </source>
</evidence>
<keyword evidence="3 11" id="KW-0812">Transmembrane</keyword>
<dbReference type="InterPro" id="IPR001320">
    <property type="entry name" value="Iontro_rcpt_C"/>
</dbReference>
<feature type="transmembrane region" description="Helical" evidence="11">
    <location>
        <begin position="237"/>
        <end position="255"/>
    </location>
</feature>
<name>A0A7S1SRY3_9CHLO</name>
<dbReference type="PANTHER" id="PTHR18966">
    <property type="entry name" value="IONOTROPIC GLUTAMATE RECEPTOR"/>
    <property type="match status" value="1"/>
</dbReference>
<keyword evidence="6 11" id="KW-0472">Membrane</keyword>
<evidence type="ECO:0000256" key="11">
    <source>
        <dbReference type="SAM" id="Phobius"/>
    </source>
</evidence>
<keyword evidence="5" id="KW-0406">Ion transport</keyword>
<keyword evidence="10" id="KW-0407">Ion channel</keyword>
<feature type="transmembrane region" description="Helical" evidence="11">
    <location>
        <begin position="26"/>
        <end position="44"/>
    </location>
</feature>
<evidence type="ECO:0000256" key="7">
    <source>
        <dbReference type="ARBA" id="ARBA00023170"/>
    </source>
</evidence>
<accession>A0A7S1SRY3</accession>
<proteinExistence type="predicted"/>
<dbReference type="Gene3D" id="1.10.287.70">
    <property type="match status" value="1"/>
</dbReference>
<evidence type="ECO:0000256" key="1">
    <source>
        <dbReference type="ARBA" id="ARBA00004141"/>
    </source>
</evidence>
<dbReference type="GO" id="GO:0015276">
    <property type="term" value="F:ligand-gated monoatomic ion channel activity"/>
    <property type="evidence" value="ECO:0007669"/>
    <property type="project" value="InterPro"/>
</dbReference>
<keyword evidence="2" id="KW-0813">Transport</keyword>
<comment type="subcellular location">
    <subcellularLocation>
        <location evidence="1">Membrane</location>
        <topology evidence="1">Multi-pass membrane protein</topology>
    </subcellularLocation>
</comment>
<dbReference type="GO" id="GO:0016020">
    <property type="term" value="C:membrane"/>
    <property type="evidence" value="ECO:0007669"/>
    <property type="project" value="UniProtKB-SubCell"/>
</dbReference>
<dbReference type="SUPFAM" id="SSF53850">
    <property type="entry name" value="Periplasmic binding protein-like II"/>
    <property type="match status" value="1"/>
</dbReference>
<dbReference type="Pfam" id="PF00060">
    <property type="entry name" value="Lig_chan"/>
    <property type="match status" value="1"/>
</dbReference>
<protein>
    <recommendedName>
        <fullName evidence="12">Ionotropic glutamate receptor C-terminal domain-containing protein</fullName>
    </recommendedName>
</protein>
<feature type="domain" description="Ionotropic glutamate receptor C-terminal" evidence="12">
    <location>
        <begin position="203"/>
        <end position="457"/>
    </location>
</feature>
<evidence type="ECO:0000256" key="6">
    <source>
        <dbReference type="ARBA" id="ARBA00023136"/>
    </source>
</evidence>
<dbReference type="EMBL" id="HBGG01018331">
    <property type="protein sequence ID" value="CAD9207189.1"/>
    <property type="molecule type" value="Transcribed_RNA"/>
</dbReference>
<evidence type="ECO:0000256" key="10">
    <source>
        <dbReference type="ARBA" id="ARBA00023303"/>
    </source>
</evidence>
<keyword evidence="7" id="KW-0675">Receptor</keyword>
<evidence type="ECO:0000259" key="12">
    <source>
        <dbReference type="Pfam" id="PF00060"/>
    </source>
</evidence>